<gene>
    <name evidence="2" type="ORF">OL599_05455</name>
</gene>
<dbReference type="Gene3D" id="3.90.190.10">
    <property type="entry name" value="Protein tyrosine phosphatase superfamily"/>
    <property type="match status" value="1"/>
</dbReference>
<dbReference type="InterPro" id="IPR029021">
    <property type="entry name" value="Prot-tyrosine_phosphatase-like"/>
</dbReference>
<dbReference type="AlphaFoldDB" id="A0AA42CCV1"/>
<dbReference type="Pfam" id="PF22785">
    <property type="entry name" value="Tc-R-P"/>
    <property type="match status" value="1"/>
</dbReference>
<organism evidence="2 3">
    <name type="scientific">Limobrevibacterium gyesilva</name>
    <dbReference type="NCBI Taxonomy" id="2991712"/>
    <lineage>
        <taxon>Bacteria</taxon>
        <taxon>Pseudomonadati</taxon>
        <taxon>Pseudomonadota</taxon>
        <taxon>Alphaproteobacteria</taxon>
        <taxon>Acetobacterales</taxon>
        <taxon>Acetobacteraceae</taxon>
        <taxon>Limobrevibacterium</taxon>
    </lineage>
</organism>
<dbReference type="PROSITE" id="PS50056">
    <property type="entry name" value="TYR_PHOSPHATASE_2"/>
    <property type="match status" value="1"/>
</dbReference>
<dbReference type="EMBL" id="JAPDNT010000002">
    <property type="protein sequence ID" value="MCW3474018.1"/>
    <property type="molecule type" value="Genomic_DNA"/>
</dbReference>
<comment type="caution">
    <text evidence="2">The sequence shown here is derived from an EMBL/GenBank/DDBJ whole genome shotgun (WGS) entry which is preliminary data.</text>
</comment>
<dbReference type="RefSeq" id="WP_264712637.1">
    <property type="nucleotide sequence ID" value="NZ_JAPDNT010000002.1"/>
</dbReference>
<protein>
    <recommendedName>
        <fullName evidence="1">Tyrosine specific protein phosphatases domain-containing protein</fullName>
    </recommendedName>
</protein>
<accession>A0AA42CCV1</accession>
<sequence>MTTSAPNGAVTLRFFGRDRRIAGGPFDSYAPPAIGVCLEAGSAKAPLADLRIDIPDFQPPTEAQLRLGLARLLVLMRQRPDDPVYVGCRAGFGRTGTIIAALAKLAGMPDPVAWTRAQYHPHAVETAAQEQAVRQSDTDAVWRMYDALRTNNEERDA</sequence>
<evidence type="ECO:0000313" key="3">
    <source>
        <dbReference type="Proteomes" id="UP001165679"/>
    </source>
</evidence>
<evidence type="ECO:0000313" key="2">
    <source>
        <dbReference type="EMBL" id="MCW3474018.1"/>
    </source>
</evidence>
<evidence type="ECO:0000259" key="1">
    <source>
        <dbReference type="PROSITE" id="PS50056"/>
    </source>
</evidence>
<reference evidence="2" key="1">
    <citation type="submission" date="2022-09" db="EMBL/GenBank/DDBJ databases">
        <title>Rhodovastum sp. nov. RN2-1 isolated from soil in Seongnam, South Korea.</title>
        <authorList>
            <person name="Le N.T."/>
        </authorList>
    </citation>
    <scope>NUCLEOTIDE SEQUENCE</scope>
    <source>
        <strain evidence="2">RN2-1</strain>
    </source>
</reference>
<dbReference type="Proteomes" id="UP001165679">
    <property type="component" value="Unassembled WGS sequence"/>
</dbReference>
<name>A0AA42CCV1_9PROT</name>
<reference evidence="2" key="2">
    <citation type="submission" date="2022-10" db="EMBL/GenBank/DDBJ databases">
        <authorList>
            <person name="Trinh H.N."/>
        </authorList>
    </citation>
    <scope>NUCLEOTIDE SEQUENCE</scope>
    <source>
        <strain evidence="2">RN2-1</strain>
    </source>
</reference>
<feature type="domain" description="Tyrosine specific protein phosphatases" evidence="1">
    <location>
        <begin position="70"/>
        <end position="101"/>
    </location>
</feature>
<dbReference type="SUPFAM" id="SSF52799">
    <property type="entry name" value="(Phosphotyrosine protein) phosphatases II"/>
    <property type="match status" value="1"/>
</dbReference>
<keyword evidence="3" id="KW-1185">Reference proteome</keyword>
<dbReference type="InterPro" id="IPR000387">
    <property type="entry name" value="Tyr_Pase_dom"/>
</dbReference>
<proteinExistence type="predicted"/>